<dbReference type="Gene3D" id="3.40.50.300">
    <property type="entry name" value="P-loop containing nucleotide triphosphate hydrolases"/>
    <property type="match status" value="1"/>
</dbReference>
<dbReference type="STRING" id="507626.LOKO_02543"/>
<evidence type="ECO:0000313" key="3">
    <source>
        <dbReference type="Proteomes" id="UP000063387"/>
    </source>
</evidence>
<dbReference type="SUPFAM" id="SSF52540">
    <property type="entry name" value="P-loop containing nucleoside triphosphate hydrolases"/>
    <property type="match status" value="1"/>
</dbReference>
<name>A0A0X8HFC1_9GAMM</name>
<dbReference type="Pfam" id="PF04326">
    <property type="entry name" value="SLFN_AlbA_2"/>
    <property type="match status" value="1"/>
</dbReference>
<proteinExistence type="predicted"/>
<evidence type="ECO:0000259" key="1">
    <source>
        <dbReference type="Pfam" id="PF04326"/>
    </source>
</evidence>
<accession>A0A0X8HFC1</accession>
<dbReference type="InterPro" id="IPR027417">
    <property type="entry name" value="P-loop_NTPase"/>
</dbReference>
<dbReference type="Proteomes" id="UP000063387">
    <property type="component" value="Chromosome"/>
</dbReference>
<organism evidence="2 3">
    <name type="scientific">Halomonas chromatireducens</name>
    <dbReference type="NCBI Taxonomy" id="507626"/>
    <lineage>
        <taxon>Bacteria</taxon>
        <taxon>Pseudomonadati</taxon>
        <taxon>Pseudomonadota</taxon>
        <taxon>Gammaproteobacteria</taxon>
        <taxon>Oceanospirillales</taxon>
        <taxon>Halomonadaceae</taxon>
        <taxon>Halomonas</taxon>
    </lineage>
</organism>
<evidence type="ECO:0000313" key="2">
    <source>
        <dbReference type="EMBL" id="AMD01603.1"/>
    </source>
</evidence>
<keyword evidence="3" id="KW-1185">Reference proteome</keyword>
<feature type="domain" description="Schlafen AlbA-2" evidence="1">
    <location>
        <begin position="41"/>
        <end position="146"/>
    </location>
</feature>
<dbReference type="EMBL" id="CP014226">
    <property type="protein sequence ID" value="AMD01603.1"/>
    <property type="molecule type" value="Genomic_DNA"/>
</dbReference>
<gene>
    <name evidence="2" type="ORF">LOKO_02543</name>
</gene>
<dbReference type="KEGG" id="hco:LOKO_02543"/>
<reference evidence="2 3" key="2">
    <citation type="submission" date="2016-02" db="EMBL/GenBank/DDBJ databases">
        <authorList>
            <person name="Wen L."/>
            <person name="He K."/>
            <person name="Yang H."/>
        </authorList>
    </citation>
    <scope>NUCLEOTIDE SEQUENCE [LARGE SCALE GENOMIC DNA]</scope>
    <source>
        <strain evidence="2 3">AGD 8-3</strain>
    </source>
</reference>
<reference evidence="2 3" key="1">
    <citation type="journal article" date="2016" name="Genome Announc.">
        <title>Draft Genome Sequence of 'Halomonas chromatireducens' Strain AGD 8-3, a Haloalkaliphilic Chromate- and Selenite-Reducing Gammaproteobacterium.</title>
        <authorList>
            <person name="Sharko F.S."/>
            <person name="Shapovalova A.A."/>
            <person name="Tsygankova S.V."/>
            <person name="Komova A.V."/>
            <person name="Boulygina E.S."/>
            <person name="Teslyuk A.B."/>
            <person name="Gotovtsev P.M."/>
            <person name="Namsaraev Z.B."/>
            <person name="Khijniak T.V."/>
            <person name="Nedoluzhko A.V."/>
            <person name="Vasilov R.G."/>
        </authorList>
    </citation>
    <scope>NUCLEOTIDE SEQUENCE [LARGE SCALE GENOMIC DNA]</scope>
    <source>
        <strain evidence="2 3">AGD 8-3</strain>
    </source>
</reference>
<dbReference type="PATRIC" id="fig|507626.3.peg.2544"/>
<protein>
    <submittedName>
        <fullName evidence="2">Divergent AAA domain protein</fullName>
    </submittedName>
</protein>
<sequence>MNIDYDLTEINRTIFNCISRACIGAEPLEALIVEGSFIPKESLLWDYKESISSESLALAKTVLQIVSFHNTCGGYLVYGVKEIEKDKEFSPANLDFSQVDPAQLRNKIKHFTGRSIDITFKEVNYSLKGEGYNAGVIFIPKREKTSSPVSFIKNGPEKRPGKPLFCPDETYFRHLDECVKATTASDWQTLFSSREFNPSYGLNNKLEESDLLQVTHNLPDKNLICATFVGRDSLLSRLWEWLSDDLEYTKILSGDGGKGKTSIAYQFCRTFIQSSPSGYERVVWLSAKEKQFSGIHNEYFELQESDFNSCHSFLLLLIENCAMAVEEYEDVSTKQLKRDLKDSLPLFPSIYVVDDIDSLEEDEQRKVVDACRQLGSSNTRYLITTRKKLAYSSDLCIDVPGFPIDDFTLYVDSLVSRYSLASIKKGDVASLHKTCDGSPLLAASILRLYKQGVPFSQAIREWKGEAGEDARSAALKREITSLTPESKRVLLAIFYFVNCSFTELKQSVGIERIKLIDCLEELQSLFLVNEPKLIDSEDRYSISNTTALIISEIQKEMAFDHRKLSTTIKSMKEGPSVKKIGNTRKVGIAINQSLALIRDGRIPEAIETVDQQLRFLSENPDLLLMKARCISRLDSPDYTKVRELLRRSYGKGQRKELLFDLWFKTESSLNSSNGIIEVSQLAIKIQDFDKTKWLERLATGLVLRSKHRDVISGLQDLMDASLALTKSLNYLDRTSKEIRIEELNSLHNIIWNKLELSNNHSWLTCFDMILDLLKRGDVRTKMFINASRCLAETRAEGIQTEKKKNAYNRCVDRFLELLDDRPEKDKHDRPFSNIRDELCEI</sequence>
<dbReference type="InterPro" id="IPR038461">
    <property type="entry name" value="Schlafen_AlbA_2_dom_sf"/>
</dbReference>
<dbReference type="Gene3D" id="3.30.950.30">
    <property type="entry name" value="Schlafen, AAA domain"/>
    <property type="match status" value="1"/>
</dbReference>
<dbReference type="AlphaFoldDB" id="A0A0X8HFC1"/>
<dbReference type="InterPro" id="IPR007421">
    <property type="entry name" value="Schlafen_AlbA_2_dom"/>
</dbReference>
<dbReference type="GO" id="GO:0043531">
    <property type="term" value="F:ADP binding"/>
    <property type="evidence" value="ECO:0007669"/>
    <property type="project" value="InterPro"/>
</dbReference>